<evidence type="ECO:0000256" key="1">
    <source>
        <dbReference type="SAM" id="MobiDB-lite"/>
    </source>
</evidence>
<dbReference type="STRING" id="153971.AWC19_19280"/>
<keyword evidence="3" id="KW-1185">Reference proteome</keyword>
<dbReference type="AlphaFoldDB" id="A0A1X1Z526"/>
<evidence type="ECO:0000313" key="3">
    <source>
        <dbReference type="Proteomes" id="UP000193529"/>
    </source>
</evidence>
<organism evidence="2 3">
    <name type="scientific">Mycobacterium palustre</name>
    <dbReference type="NCBI Taxonomy" id="153971"/>
    <lineage>
        <taxon>Bacteria</taxon>
        <taxon>Bacillati</taxon>
        <taxon>Actinomycetota</taxon>
        <taxon>Actinomycetes</taxon>
        <taxon>Mycobacteriales</taxon>
        <taxon>Mycobacteriaceae</taxon>
        <taxon>Mycobacterium</taxon>
        <taxon>Mycobacterium simiae complex</taxon>
    </lineage>
</organism>
<protein>
    <submittedName>
        <fullName evidence="2">Uncharacterized protein</fullName>
    </submittedName>
</protein>
<feature type="region of interest" description="Disordered" evidence="1">
    <location>
        <begin position="1"/>
        <end position="24"/>
    </location>
</feature>
<proteinExistence type="predicted"/>
<feature type="region of interest" description="Disordered" evidence="1">
    <location>
        <begin position="36"/>
        <end position="135"/>
    </location>
</feature>
<sequence>MAGNSLQVTKDDNSNATVNFTSTTKITEVAPATLSDVTSGSCVTVRPTQEIQPGGQQPVTAASVRVSPSVNGTCPKPKDNKPGSAPGATTPAPSGSPSPAPAKPKPLQGSVASVTGGTITVAGTDASGNTTQTSVTVDDKTKYTKLVSSTPEAITQGKCVSARGTTDNGGALQATSIRLRAAVDGKCPGPGQPPRGH</sequence>
<name>A0A1X1Z526_9MYCO</name>
<reference evidence="2 3" key="1">
    <citation type="submission" date="2016-01" db="EMBL/GenBank/DDBJ databases">
        <title>The new phylogeny of the genus Mycobacterium.</title>
        <authorList>
            <person name="Tarcisio F."/>
            <person name="Conor M."/>
            <person name="Antonella G."/>
            <person name="Elisabetta G."/>
            <person name="Giulia F.S."/>
            <person name="Sara T."/>
            <person name="Anna F."/>
            <person name="Clotilde B."/>
            <person name="Roberto B."/>
            <person name="Veronica D.S."/>
            <person name="Fabio R."/>
            <person name="Monica P."/>
            <person name="Olivier J."/>
            <person name="Enrico T."/>
            <person name="Nicola S."/>
        </authorList>
    </citation>
    <scope>NUCLEOTIDE SEQUENCE [LARGE SCALE GENOMIC DNA]</scope>
    <source>
        <strain evidence="2 3">DSM 44572</strain>
    </source>
</reference>
<evidence type="ECO:0000313" key="2">
    <source>
        <dbReference type="EMBL" id="ORW18429.1"/>
    </source>
</evidence>
<feature type="compositionally biased region" description="Polar residues" evidence="1">
    <location>
        <begin position="36"/>
        <end position="72"/>
    </location>
</feature>
<dbReference type="OrthoDB" id="4762103at2"/>
<comment type="caution">
    <text evidence="2">The sequence shown here is derived from an EMBL/GenBank/DDBJ whole genome shotgun (WGS) entry which is preliminary data.</text>
</comment>
<dbReference type="Proteomes" id="UP000193529">
    <property type="component" value="Unassembled WGS sequence"/>
</dbReference>
<feature type="compositionally biased region" description="Low complexity" evidence="1">
    <location>
        <begin position="82"/>
        <end position="93"/>
    </location>
</feature>
<gene>
    <name evidence="2" type="ORF">AWC19_19280</name>
</gene>
<accession>A0A1X1Z526</accession>
<feature type="compositionally biased region" description="Polar residues" evidence="1">
    <location>
        <begin position="126"/>
        <end position="135"/>
    </location>
</feature>
<feature type="compositionally biased region" description="Pro residues" evidence="1">
    <location>
        <begin position="94"/>
        <end position="104"/>
    </location>
</feature>
<dbReference type="EMBL" id="LQPJ01000139">
    <property type="protein sequence ID" value="ORW18429.1"/>
    <property type="molecule type" value="Genomic_DNA"/>
</dbReference>